<dbReference type="GO" id="GO:0036498">
    <property type="term" value="P:IRE1-mediated unfolded protein response"/>
    <property type="evidence" value="ECO:0007669"/>
    <property type="project" value="TreeGrafter"/>
</dbReference>
<gene>
    <name evidence="4" type="ORF">CYNAS_LOCUS1083</name>
</gene>
<dbReference type="GO" id="GO:0005737">
    <property type="term" value="C:cytoplasm"/>
    <property type="evidence" value="ECO:0007669"/>
    <property type="project" value="TreeGrafter"/>
</dbReference>
<dbReference type="PANTHER" id="PTHR45640:SF32">
    <property type="entry name" value="STRESS-INDUCED PROTEIN 1"/>
    <property type="match status" value="1"/>
</dbReference>
<dbReference type="GO" id="GO:0051082">
    <property type="term" value="F:unfolded protein binding"/>
    <property type="evidence" value="ECO:0007669"/>
    <property type="project" value="TreeGrafter"/>
</dbReference>
<comment type="caution">
    <text evidence="4">The sequence shown here is derived from an EMBL/GenBank/DDBJ whole genome shotgun (WGS) entry which is preliminary data.</text>
</comment>
<dbReference type="AlphaFoldDB" id="A0AA36DL30"/>
<feature type="domain" description="SHSP" evidence="3">
    <location>
        <begin position="1"/>
        <end position="101"/>
    </location>
</feature>
<reference evidence="4" key="1">
    <citation type="submission" date="2023-07" db="EMBL/GenBank/DDBJ databases">
        <authorList>
            <consortium name="CYATHOMIX"/>
        </authorList>
    </citation>
    <scope>NUCLEOTIDE SEQUENCE</scope>
    <source>
        <strain evidence="4">N/A</strain>
    </source>
</reference>
<comment type="similarity">
    <text evidence="1 2">Belongs to the small heat shock protein (HSP20) family.</text>
</comment>
<protein>
    <recommendedName>
        <fullName evidence="3">SHSP domain-containing protein</fullName>
    </recommendedName>
</protein>
<evidence type="ECO:0000256" key="2">
    <source>
        <dbReference type="RuleBase" id="RU003616"/>
    </source>
</evidence>
<dbReference type="PROSITE" id="PS01031">
    <property type="entry name" value="SHSP"/>
    <property type="match status" value="1"/>
</dbReference>
<sequence length="114" mass="13045">MAFLVVNDDSKLSISLNVKQFKPEELSVNLNGRTLKIEGKQEIKEKNGYTVRTFVRQWTLPKKVDVKQLKSTFTEDGYLAVEAPKISRKSPTSRIIEIQKAMPPVKENEEVKKP</sequence>
<evidence type="ECO:0000313" key="4">
    <source>
        <dbReference type="EMBL" id="CAJ0589100.1"/>
    </source>
</evidence>
<dbReference type="PRINTS" id="PR00299">
    <property type="entry name" value="ACRYSTALLIN"/>
</dbReference>
<dbReference type="Pfam" id="PF00011">
    <property type="entry name" value="HSP20"/>
    <property type="match status" value="1"/>
</dbReference>
<dbReference type="Gene3D" id="2.60.40.790">
    <property type="match status" value="1"/>
</dbReference>
<proteinExistence type="inferred from homology"/>
<dbReference type="InterPro" id="IPR002068">
    <property type="entry name" value="A-crystallin/Hsp20_dom"/>
</dbReference>
<evidence type="ECO:0000313" key="5">
    <source>
        <dbReference type="Proteomes" id="UP001176961"/>
    </source>
</evidence>
<organism evidence="4 5">
    <name type="scientific">Cylicocyclus nassatus</name>
    <name type="common">Nematode worm</name>
    <dbReference type="NCBI Taxonomy" id="53992"/>
    <lineage>
        <taxon>Eukaryota</taxon>
        <taxon>Metazoa</taxon>
        <taxon>Ecdysozoa</taxon>
        <taxon>Nematoda</taxon>
        <taxon>Chromadorea</taxon>
        <taxon>Rhabditida</taxon>
        <taxon>Rhabditina</taxon>
        <taxon>Rhabditomorpha</taxon>
        <taxon>Strongyloidea</taxon>
        <taxon>Strongylidae</taxon>
        <taxon>Cylicocyclus</taxon>
    </lineage>
</organism>
<accession>A0AA36DL30</accession>
<evidence type="ECO:0000259" key="3">
    <source>
        <dbReference type="PROSITE" id="PS01031"/>
    </source>
</evidence>
<dbReference type="Proteomes" id="UP001176961">
    <property type="component" value="Unassembled WGS sequence"/>
</dbReference>
<dbReference type="GO" id="GO:0009408">
    <property type="term" value="P:response to heat"/>
    <property type="evidence" value="ECO:0007669"/>
    <property type="project" value="TreeGrafter"/>
</dbReference>
<name>A0AA36DL30_CYLNA</name>
<dbReference type="PANTHER" id="PTHR45640">
    <property type="entry name" value="HEAT SHOCK PROTEIN HSP-12.2-RELATED"/>
    <property type="match status" value="1"/>
</dbReference>
<dbReference type="GO" id="GO:0005634">
    <property type="term" value="C:nucleus"/>
    <property type="evidence" value="ECO:0007669"/>
    <property type="project" value="TreeGrafter"/>
</dbReference>
<dbReference type="GO" id="GO:0042026">
    <property type="term" value="P:protein refolding"/>
    <property type="evidence" value="ECO:0007669"/>
    <property type="project" value="TreeGrafter"/>
</dbReference>
<keyword evidence="5" id="KW-1185">Reference proteome</keyword>
<dbReference type="SUPFAM" id="SSF49764">
    <property type="entry name" value="HSP20-like chaperones"/>
    <property type="match status" value="1"/>
</dbReference>
<dbReference type="EMBL" id="CATQJL010000001">
    <property type="protein sequence ID" value="CAJ0589100.1"/>
    <property type="molecule type" value="Genomic_DNA"/>
</dbReference>
<dbReference type="CDD" id="cd06526">
    <property type="entry name" value="metazoan_ACD"/>
    <property type="match status" value="1"/>
</dbReference>
<dbReference type="InterPro" id="IPR001436">
    <property type="entry name" value="Alpha-crystallin/sHSP_animal"/>
</dbReference>
<dbReference type="InterPro" id="IPR008978">
    <property type="entry name" value="HSP20-like_chaperone"/>
</dbReference>
<evidence type="ECO:0000256" key="1">
    <source>
        <dbReference type="PROSITE-ProRule" id="PRU00285"/>
    </source>
</evidence>